<organism evidence="1 2">
    <name type="scientific">Natronospira proteinivora</name>
    <dbReference type="NCBI Taxonomy" id="1807133"/>
    <lineage>
        <taxon>Bacteria</taxon>
        <taxon>Pseudomonadati</taxon>
        <taxon>Pseudomonadota</taxon>
        <taxon>Gammaproteobacteria</taxon>
        <taxon>Natronospirales</taxon>
        <taxon>Natronospiraceae</taxon>
        <taxon>Natronospira</taxon>
    </lineage>
</organism>
<sequence length="205" mass="23564">MTTREDHLIPEPLRSDESFLKDLQRFKEAPVELLWELRGNDIAQPRKPSGTRLEELASKYQMDDAEVFSIYMIANLILSRLTKEEHDPSEVVSEIGALLEEDIEDHDELRKFFCLSEEEKQDALDVRALDFGAAYLSSDLRPMFVPVSENDNRMVAGFLMSLEYITSEREKSSVTFALTRKELKQLKDKIARAETQLLHLGSPSK</sequence>
<evidence type="ECO:0000313" key="1">
    <source>
        <dbReference type="EMBL" id="MCP1727262.1"/>
    </source>
</evidence>
<protein>
    <submittedName>
        <fullName evidence="1">Uncharacterized protein</fullName>
    </submittedName>
</protein>
<keyword evidence="2" id="KW-1185">Reference proteome</keyword>
<accession>A0ABT1G7I9</accession>
<dbReference type="EMBL" id="JALJYF010000001">
    <property type="protein sequence ID" value="MCP1727262.1"/>
    <property type="molecule type" value="Genomic_DNA"/>
</dbReference>
<gene>
    <name evidence="1" type="ORF">J2T60_001227</name>
</gene>
<dbReference type="RefSeq" id="WP_253446893.1">
    <property type="nucleotide sequence ID" value="NZ_JALJYF010000001.1"/>
</dbReference>
<proteinExistence type="predicted"/>
<reference evidence="1 2" key="1">
    <citation type="submission" date="2022-03" db="EMBL/GenBank/DDBJ databases">
        <title>Genomic Encyclopedia of Type Strains, Phase III (KMG-III): the genomes of soil and plant-associated and newly described type strains.</title>
        <authorList>
            <person name="Whitman W."/>
        </authorList>
    </citation>
    <scope>NUCLEOTIDE SEQUENCE [LARGE SCALE GENOMIC DNA]</scope>
    <source>
        <strain evidence="1 2">BSker1</strain>
    </source>
</reference>
<comment type="caution">
    <text evidence="1">The sequence shown here is derived from an EMBL/GenBank/DDBJ whole genome shotgun (WGS) entry which is preliminary data.</text>
</comment>
<evidence type="ECO:0000313" key="2">
    <source>
        <dbReference type="Proteomes" id="UP001523550"/>
    </source>
</evidence>
<dbReference type="Proteomes" id="UP001523550">
    <property type="component" value="Unassembled WGS sequence"/>
</dbReference>
<name>A0ABT1G7I9_9GAMM</name>